<reference evidence="2 3" key="1">
    <citation type="submission" date="2019-06" db="EMBL/GenBank/DDBJ databases">
        <title>Sequencing the genomes of 1000 actinobacteria strains.</title>
        <authorList>
            <person name="Klenk H.-P."/>
        </authorList>
    </citation>
    <scope>NUCLEOTIDE SEQUENCE [LARGE SCALE GENOMIC DNA]</scope>
    <source>
        <strain evidence="2 3">DSM 45015</strain>
    </source>
</reference>
<dbReference type="Proteomes" id="UP000317422">
    <property type="component" value="Unassembled WGS sequence"/>
</dbReference>
<evidence type="ECO:0000259" key="1">
    <source>
        <dbReference type="Pfam" id="PF04149"/>
    </source>
</evidence>
<name>A0A543NNW3_9ACTN</name>
<sequence>MSIIEPHWHKASYSQAESNCVEVAEGPITAVRDTQNRQLGHLSFSAAEWKAFLTEVRADRL</sequence>
<dbReference type="OrthoDB" id="4562195at2"/>
<feature type="domain" description="DUF397" evidence="1">
    <location>
        <begin position="7"/>
        <end position="57"/>
    </location>
</feature>
<dbReference type="EMBL" id="VFQC01000001">
    <property type="protein sequence ID" value="TQN33512.1"/>
    <property type="molecule type" value="Genomic_DNA"/>
</dbReference>
<evidence type="ECO:0000313" key="3">
    <source>
        <dbReference type="Proteomes" id="UP000317422"/>
    </source>
</evidence>
<evidence type="ECO:0000313" key="2">
    <source>
        <dbReference type="EMBL" id="TQN33512.1"/>
    </source>
</evidence>
<dbReference type="AlphaFoldDB" id="A0A543NNW3"/>
<proteinExistence type="predicted"/>
<comment type="caution">
    <text evidence="2">The sequence shown here is derived from an EMBL/GenBank/DDBJ whole genome shotgun (WGS) entry which is preliminary data.</text>
</comment>
<dbReference type="RefSeq" id="WP_141924865.1">
    <property type="nucleotide sequence ID" value="NZ_VFQC01000001.1"/>
</dbReference>
<keyword evidence="3" id="KW-1185">Reference proteome</keyword>
<accession>A0A543NNW3</accession>
<gene>
    <name evidence="2" type="ORF">FHX37_3534</name>
</gene>
<dbReference type="Pfam" id="PF04149">
    <property type="entry name" value="DUF397"/>
    <property type="match status" value="1"/>
</dbReference>
<dbReference type="InterPro" id="IPR007278">
    <property type="entry name" value="DUF397"/>
</dbReference>
<protein>
    <submittedName>
        <fullName evidence="2">Uncharacterized protein DUF397</fullName>
    </submittedName>
</protein>
<organism evidence="2 3">
    <name type="scientific">Haloactinospora alba</name>
    <dbReference type="NCBI Taxonomy" id="405555"/>
    <lineage>
        <taxon>Bacteria</taxon>
        <taxon>Bacillati</taxon>
        <taxon>Actinomycetota</taxon>
        <taxon>Actinomycetes</taxon>
        <taxon>Streptosporangiales</taxon>
        <taxon>Nocardiopsidaceae</taxon>
        <taxon>Haloactinospora</taxon>
    </lineage>
</organism>